<accession>A0AAE3WBC1</accession>
<reference evidence="1" key="1">
    <citation type="submission" date="2022-07" db="EMBL/GenBank/DDBJ databases">
        <authorList>
            <person name="Otstavnykh N."/>
            <person name="Isaeva M."/>
            <person name="Bystritskaya E."/>
        </authorList>
    </citation>
    <scope>NUCLEOTIDE SEQUENCE</scope>
    <source>
        <strain evidence="1">KCTC 52189</strain>
    </source>
</reference>
<dbReference type="SUPFAM" id="SSF55961">
    <property type="entry name" value="Bet v1-like"/>
    <property type="match status" value="1"/>
</dbReference>
<dbReference type="RefSeq" id="WP_306734732.1">
    <property type="nucleotide sequence ID" value="NZ_JANHAX010000001.1"/>
</dbReference>
<organism evidence="1 2">
    <name type="scientific">Marimonas arenosa</name>
    <dbReference type="NCBI Taxonomy" id="1795305"/>
    <lineage>
        <taxon>Bacteria</taxon>
        <taxon>Pseudomonadati</taxon>
        <taxon>Pseudomonadota</taxon>
        <taxon>Alphaproteobacteria</taxon>
        <taxon>Rhodobacterales</taxon>
        <taxon>Paracoccaceae</taxon>
        <taxon>Marimonas</taxon>
    </lineage>
</organism>
<sequence>MTNAHEKGHVVIKIATQTCVPGLTGRDITEFLMTCDTRRYQAWWPGTHLRFFTRDGGPGHVGSRFFMDEYVGRHRVRVGGRVIELDPGRRLVLKLSRFVPLPVWLTLDLRDTDDGVVIRHEIAAGFRGAGRVFDPLFRLHFNRRFATDMDAHVREEFSRLPALLATERAASGAIG</sequence>
<comment type="caution">
    <text evidence="1">The sequence shown here is derived from an EMBL/GenBank/DDBJ whole genome shotgun (WGS) entry which is preliminary data.</text>
</comment>
<dbReference type="EMBL" id="JANHAX010000001">
    <property type="protein sequence ID" value="MDQ2089489.1"/>
    <property type="molecule type" value="Genomic_DNA"/>
</dbReference>
<reference evidence="1" key="2">
    <citation type="submission" date="2023-02" db="EMBL/GenBank/DDBJ databases">
        <title>'Rhodoalgimonas zhirmunskyi' gen. nov., isolated from a red alga.</title>
        <authorList>
            <person name="Nedashkovskaya O.I."/>
            <person name="Otstavnykh N.Y."/>
            <person name="Bystritskaya E.P."/>
            <person name="Balabanova L.A."/>
            <person name="Isaeva M.P."/>
        </authorList>
    </citation>
    <scope>NUCLEOTIDE SEQUENCE</scope>
    <source>
        <strain evidence="1">KCTC 52189</strain>
    </source>
</reference>
<dbReference type="Gene3D" id="3.30.530.20">
    <property type="match status" value="1"/>
</dbReference>
<name>A0AAE3WBC1_9RHOB</name>
<protein>
    <recommendedName>
        <fullName evidence="3">Polyketide cyclase/dehydrase/lipid transport protein</fullName>
    </recommendedName>
</protein>
<dbReference type="Proteomes" id="UP001226762">
    <property type="component" value="Unassembled WGS sequence"/>
</dbReference>
<evidence type="ECO:0000313" key="2">
    <source>
        <dbReference type="Proteomes" id="UP001226762"/>
    </source>
</evidence>
<proteinExistence type="predicted"/>
<dbReference type="AlphaFoldDB" id="A0AAE3WBC1"/>
<dbReference type="InterPro" id="IPR023393">
    <property type="entry name" value="START-like_dom_sf"/>
</dbReference>
<gene>
    <name evidence="1" type="ORF">NO357_06210</name>
</gene>
<keyword evidence="2" id="KW-1185">Reference proteome</keyword>
<evidence type="ECO:0008006" key="3">
    <source>
        <dbReference type="Google" id="ProtNLM"/>
    </source>
</evidence>
<evidence type="ECO:0000313" key="1">
    <source>
        <dbReference type="EMBL" id="MDQ2089489.1"/>
    </source>
</evidence>